<reference evidence="1" key="1">
    <citation type="submission" date="2021-02" db="EMBL/GenBank/DDBJ databases">
        <authorList>
            <person name="Dougan E. K."/>
            <person name="Rhodes N."/>
            <person name="Thang M."/>
            <person name="Chan C."/>
        </authorList>
    </citation>
    <scope>NUCLEOTIDE SEQUENCE</scope>
</reference>
<gene>
    <name evidence="1" type="ORF">SNEC2469_LOCUS20474</name>
</gene>
<keyword evidence="2" id="KW-1185">Reference proteome</keyword>
<name>A0A812WZM3_9DINO</name>
<comment type="caution">
    <text evidence="1">The sequence shown here is derived from an EMBL/GenBank/DDBJ whole genome shotgun (WGS) entry which is preliminary data.</text>
</comment>
<dbReference type="Proteomes" id="UP000601435">
    <property type="component" value="Unassembled WGS sequence"/>
</dbReference>
<proteinExistence type="predicted"/>
<accession>A0A812WZM3</accession>
<evidence type="ECO:0000313" key="1">
    <source>
        <dbReference type="EMBL" id="CAE7709729.1"/>
    </source>
</evidence>
<evidence type="ECO:0000313" key="2">
    <source>
        <dbReference type="Proteomes" id="UP000601435"/>
    </source>
</evidence>
<organism evidence="1 2">
    <name type="scientific">Symbiodinium necroappetens</name>
    <dbReference type="NCBI Taxonomy" id="1628268"/>
    <lineage>
        <taxon>Eukaryota</taxon>
        <taxon>Sar</taxon>
        <taxon>Alveolata</taxon>
        <taxon>Dinophyceae</taxon>
        <taxon>Suessiales</taxon>
        <taxon>Symbiodiniaceae</taxon>
        <taxon>Symbiodinium</taxon>
    </lineage>
</organism>
<sequence length="669" mass="73304">MVFLLDVDFQGSLEISAPVGFEWLSSLVQKQPGAPYNETYTFQNLPEVSSSSQGAMLRFLETTFLKNVRYGFEAPIYVPDVGPVTSLSAFYISLLVADPLGPALPEGISSVVFADPVRAIVDSMARSSNKLPGTTAELMLKLRIATMVEMPSVLEITMPPGYSPLPGGQCGKRPWPGQLEFSDTSPIGLSTCSFERDVAAITYEQKEYDVFRIRITPMDSFPLMPGLVQFRIDIINPPGELSSFYIENEPAPGDRICGPACWRFQTQMSTGELIDAPQTVASEPPPFEMALGGIMQIWPPGRNDRPNKNSRLIFHFSLGTAGPYRAGDMMPAGELELVGPPGTIIPTRCYHLVETRVVNLFGSVFNATQLGVNVWDPNSPVTGCEGNGETALISLSPGLVASYVYAFRIDIVNPGIQTASNFWTMTLLDHFAQPIPSFNLWAFPEISVSSLARNSRPSCYQGDCVGAGAGVAIPVQLTLRTQNVVSTSGQMIITAPLEFGFDPVANAPLIEGDKQTPCLIREYENHNMSALPYTWRMAERDCVIVDRGNPLDGTGTGDTRTVRIIVRYQFNPADLRPPKAFRPNATFVIYFWIHPPMTFRPAEAWMLESFSPTGEELDIGSAMGWEVRRVMTLFEHSNTGGINQFTQTIAPAVTAGNALVPNFARVLLR</sequence>
<dbReference type="OrthoDB" id="444640at2759"/>
<dbReference type="EMBL" id="CAJNJA010035696">
    <property type="protein sequence ID" value="CAE7709729.1"/>
    <property type="molecule type" value="Genomic_DNA"/>
</dbReference>
<dbReference type="AlphaFoldDB" id="A0A812WZM3"/>
<protein>
    <submittedName>
        <fullName evidence="1">Uncharacterized protein</fullName>
    </submittedName>
</protein>